<evidence type="ECO:0000313" key="9">
    <source>
        <dbReference type="Proteomes" id="UP000663131"/>
    </source>
</evidence>
<dbReference type="RefSeq" id="XP_041137574.1">
    <property type="nucleotide sequence ID" value="XM_041279360.1"/>
</dbReference>
<dbReference type="Pfam" id="PF12894">
    <property type="entry name" value="ANAPC4_WD40"/>
    <property type="match status" value="1"/>
</dbReference>
<dbReference type="Proteomes" id="UP000663131">
    <property type="component" value="Chromosome 8"/>
</dbReference>
<proteinExistence type="predicted"/>
<keyword evidence="4" id="KW-0833">Ubl conjugation pathway</keyword>
<gene>
    <name evidence="8" type="ORF">BRETT_000800</name>
</gene>
<dbReference type="AlphaFoldDB" id="A0A871RF05"/>
<evidence type="ECO:0000313" key="8">
    <source>
        <dbReference type="EMBL" id="QOU21081.1"/>
    </source>
</evidence>
<reference evidence="8" key="2">
    <citation type="journal article" name="BMC Genomics">
        <title>New genome assemblies reveal patterns of domestication and adaptation across Brettanomyces (Dekkera) species.</title>
        <authorList>
            <person name="Roach M.J."/>
            <person name="Borneman A.R."/>
        </authorList>
    </citation>
    <scope>NUCLEOTIDE SEQUENCE</scope>
    <source>
        <strain evidence="8">UCD 2041</strain>
    </source>
</reference>
<dbReference type="PANTHER" id="PTHR13260">
    <property type="entry name" value="ANAPHASE PROMOTING COMPLEX SUBUNIT 4 APC4"/>
    <property type="match status" value="1"/>
</dbReference>
<reference evidence="8" key="1">
    <citation type="submission" date="2020-10" db="EMBL/GenBank/DDBJ databases">
        <authorList>
            <person name="Palmer J.M."/>
        </authorList>
    </citation>
    <scope>NUCLEOTIDE SEQUENCE</scope>
    <source>
        <strain evidence="8">UCD 2041</strain>
    </source>
</reference>
<dbReference type="Gene3D" id="2.130.10.10">
    <property type="entry name" value="YVTN repeat-like/Quinoprotein amine dehydrogenase"/>
    <property type="match status" value="1"/>
</dbReference>
<keyword evidence="5" id="KW-0131">Cell cycle</keyword>
<evidence type="ECO:0000256" key="3">
    <source>
        <dbReference type="ARBA" id="ARBA00022776"/>
    </source>
</evidence>
<keyword evidence="3" id="KW-0498">Mitosis</keyword>
<dbReference type="InterPro" id="IPR024790">
    <property type="entry name" value="APC4_long_dom"/>
</dbReference>
<dbReference type="GO" id="GO:0031145">
    <property type="term" value="P:anaphase-promoting complex-dependent catabolic process"/>
    <property type="evidence" value="ECO:0007669"/>
    <property type="project" value="InterPro"/>
</dbReference>
<dbReference type="PANTHER" id="PTHR13260:SF0">
    <property type="entry name" value="ANAPHASE-PROMOTING COMPLEX SUBUNIT 4"/>
    <property type="match status" value="1"/>
</dbReference>
<evidence type="ECO:0000259" key="7">
    <source>
        <dbReference type="Pfam" id="PF12896"/>
    </source>
</evidence>
<accession>A0A871RF05</accession>
<feature type="domain" description="Anaphase-promoting complex subunit 4 long" evidence="7">
    <location>
        <begin position="230"/>
        <end position="431"/>
    </location>
</feature>
<dbReference type="OrthoDB" id="2110451at2759"/>
<feature type="domain" description="Anaphase-promoting complex subunit 4-like WD40" evidence="6">
    <location>
        <begin position="23"/>
        <end position="105"/>
    </location>
</feature>
<dbReference type="SUPFAM" id="SSF82171">
    <property type="entry name" value="DPP6 N-terminal domain-like"/>
    <property type="match status" value="1"/>
</dbReference>
<dbReference type="GO" id="GO:0051301">
    <property type="term" value="P:cell division"/>
    <property type="evidence" value="ECO:0007669"/>
    <property type="project" value="UniProtKB-KW"/>
</dbReference>
<evidence type="ECO:0000256" key="5">
    <source>
        <dbReference type="ARBA" id="ARBA00023306"/>
    </source>
</evidence>
<dbReference type="GeneID" id="64572725"/>
<sequence>MAKFKILTKGILPSNLCTAKNFELCPKMDLISFQLNSNTIWIYRLNNEKVWDLDLEYDDEKDESIAQLCWRPDGKLFAVISNLGKVTLFDAENGKPVISFHIGQSYNLHHVGVCIWSSIKIITDKIHKNSPYTELFDIHLKDSLVKLSDQNIAIGDEISLDDESSSTLDFLLVCSLDGLTSLVLSGVFTVENYQLPIENEKVVKIVSNYDLSSDFILTQNNNKGTFQIYRLNIKFVKKYGSKLPLISRSCSTLIGLLNGLQTHIEQMKVDHKPFADYTTRIIDLLKGEINENDKGQRNNDPVYDLYDLLLTGSLSNATKTWLTDYLGDRGIKRWLKLGKKHFEGSRKVLFYSIIPALQHILVHLTELQGLSEWEETSELLGLQQEKIDSAIKITSSIMKSCYKYMMLLNEEQKNFESVMDWFGGIIQEVTEDEKPTKPIKTADIIDFLLSISNKSAMRHKDEEVKKLYMSLDSTLKQVFGDVKRKMREQMSSKIIYKFDSKLTQISSCELCMDDDSLIVTLCSRTKIETLVFNTTTEAAISNCILNIDNSKDNIQARSMNSSKEILTLVPHNTSATLTLLQLSKESNSILSEKDVLTSIIDRMEITDNQNDNIATFLTNNPDRRSCALLDKKRKHYEVLEY</sequence>
<evidence type="ECO:0000256" key="1">
    <source>
        <dbReference type="ARBA" id="ARBA00016067"/>
    </source>
</evidence>
<name>A0A871RF05_DEKBR</name>
<dbReference type="Pfam" id="PF12896">
    <property type="entry name" value="ANAPC4"/>
    <property type="match status" value="1"/>
</dbReference>
<evidence type="ECO:0000256" key="4">
    <source>
        <dbReference type="ARBA" id="ARBA00022786"/>
    </source>
</evidence>
<keyword evidence="2" id="KW-0132">Cell division</keyword>
<dbReference type="GO" id="GO:0070979">
    <property type="term" value="P:protein K11-linked ubiquitination"/>
    <property type="evidence" value="ECO:0007669"/>
    <property type="project" value="TreeGrafter"/>
</dbReference>
<dbReference type="GO" id="GO:0034399">
    <property type="term" value="C:nuclear periphery"/>
    <property type="evidence" value="ECO:0007669"/>
    <property type="project" value="TreeGrafter"/>
</dbReference>
<protein>
    <recommendedName>
        <fullName evidence="1">Anaphase-promoting complex subunit 4</fullName>
    </recommendedName>
</protein>
<dbReference type="GO" id="GO:0005680">
    <property type="term" value="C:anaphase-promoting complex"/>
    <property type="evidence" value="ECO:0007669"/>
    <property type="project" value="InterPro"/>
</dbReference>
<dbReference type="KEGG" id="bbrx:BRETT_000800"/>
<dbReference type="InterPro" id="IPR024977">
    <property type="entry name" value="Apc4-like_WD40_dom"/>
</dbReference>
<dbReference type="EMBL" id="CP063136">
    <property type="protein sequence ID" value="QOU21081.1"/>
    <property type="molecule type" value="Genomic_DNA"/>
</dbReference>
<organism evidence="8 9">
    <name type="scientific">Dekkera bruxellensis</name>
    <name type="common">Brettanomyces custersii</name>
    <dbReference type="NCBI Taxonomy" id="5007"/>
    <lineage>
        <taxon>Eukaryota</taxon>
        <taxon>Fungi</taxon>
        <taxon>Dikarya</taxon>
        <taxon>Ascomycota</taxon>
        <taxon>Saccharomycotina</taxon>
        <taxon>Pichiomycetes</taxon>
        <taxon>Pichiales</taxon>
        <taxon>Pichiaceae</taxon>
        <taxon>Brettanomyces</taxon>
    </lineage>
</organism>
<evidence type="ECO:0000256" key="2">
    <source>
        <dbReference type="ARBA" id="ARBA00022618"/>
    </source>
</evidence>
<dbReference type="InterPro" id="IPR024789">
    <property type="entry name" value="APC4"/>
</dbReference>
<evidence type="ECO:0000259" key="6">
    <source>
        <dbReference type="Pfam" id="PF12894"/>
    </source>
</evidence>
<dbReference type="InterPro" id="IPR015943">
    <property type="entry name" value="WD40/YVTN_repeat-like_dom_sf"/>
</dbReference>